<dbReference type="EMBL" id="CP034699">
    <property type="protein sequence ID" value="AZT44445.1"/>
    <property type="molecule type" value="Genomic_DNA"/>
</dbReference>
<keyword evidence="1" id="KW-0614">Plasmid</keyword>
<proteinExistence type="predicted"/>
<dbReference type="AlphaFoldDB" id="A0A3Q9MPT9"/>
<geneLocation type="plasmid" evidence="2">
    <name>pRSE40</name>
</geneLocation>
<dbReference type="EMBL" id="CP034710">
    <property type="protein sequence ID" value="AZT39658.1"/>
    <property type="molecule type" value="Genomic_DNA"/>
</dbReference>
<organism evidence="1">
    <name type="scientific">Salmonella enterica subsp. enterica serovar Karamoja</name>
    <dbReference type="NCBI Taxonomy" id="2500153"/>
    <lineage>
        <taxon>Bacteria</taxon>
        <taxon>Pseudomonadati</taxon>
        <taxon>Pseudomonadota</taxon>
        <taxon>Gammaproteobacteria</taxon>
        <taxon>Enterobacterales</taxon>
        <taxon>Enterobacteriaceae</taxon>
        <taxon>Salmonella</taxon>
    </lineage>
</organism>
<protein>
    <submittedName>
        <fullName evidence="1">Uncharacterized protein</fullName>
    </submittedName>
</protein>
<gene>
    <name evidence="2" type="ORF">EL007_24650</name>
    <name evidence="1" type="ORF">ELZ88_24295</name>
</gene>
<evidence type="ECO:0000313" key="2">
    <source>
        <dbReference type="EMBL" id="AZT44445.1"/>
    </source>
</evidence>
<evidence type="ECO:0000313" key="1">
    <source>
        <dbReference type="EMBL" id="AZT39658.1"/>
    </source>
</evidence>
<dbReference type="RefSeq" id="WP_168445689.1">
    <property type="nucleotide sequence ID" value="NZ_CP034699.1"/>
</dbReference>
<geneLocation type="plasmid" evidence="1">
    <name>pRSE21</name>
</geneLocation>
<accession>A0A3Q9MPT9</accession>
<sequence>MMTDTVSFTLSFYQDMFRRTEEAIRSAVRTMPPVVAGNFTDGYLQGIIFHWWQLAGEYGIPPAVIDAEERHLRTLAGLPEREASR</sequence>
<name>A0A3Q9MPT9_SALET</name>
<reference evidence="1" key="1">
    <citation type="submission" date="2018-12" db="EMBL/GenBank/DDBJ databases">
        <title>Complete genome sequences of twenty non-typhoidal Salmonella isolates from Rwanda.</title>
        <authorList>
            <person name="Byukusenge M."/>
            <person name="Li L."/>
            <person name="Subhashinie K."/>
            <person name="Nzayirambaho M."/>
            <person name="Kuchipudi S.V."/>
            <person name="Jayarao B.M."/>
        </authorList>
    </citation>
    <scope>NUCLEOTIDE SEQUENCE</scope>
    <source>
        <strain evidence="1">RSE21</strain>
        <strain evidence="2">RSE40</strain>
        <plasmid evidence="1">pRSE21</plasmid>
        <plasmid evidence="2">pRSE40</plasmid>
    </source>
</reference>